<evidence type="ECO:0000313" key="2">
    <source>
        <dbReference type="EMBL" id="UYV25271.1"/>
    </source>
</evidence>
<protein>
    <submittedName>
        <fullName evidence="2">Uncharacterized protein</fullName>
    </submittedName>
</protein>
<dbReference type="EMBL" id="CP097355">
    <property type="protein sequence ID" value="UYV25271.1"/>
    <property type="molecule type" value="Genomic_DNA"/>
</dbReference>
<evidence type="ECO:0000256" key="1">
    <source>
        <dbReference type="SAM" id="Phobius"/>
    </source>
</evidence>
<feature type="transmembrane region" description="Helical" evidence="1">
    <location>
        <begin position="86"/>
        <end position="109"/>
    </location>
</feature>
<dbReference type="Proteomes" id="UP001163036">
    <property type="component" value="Chromosome 1"/>
</dbReference>
<name>A0AA46Z0W1_VIBPH</name>
<dbReference type="RefSeq" id="WP_100088277.1">
    <property type="nucleotide sequence ID" value="NZ_CP097355.1"/>
</dbReference>
<dbReference type="AlphaFoldDB" id="A0AA46Z0W1"/>
<accession>A0AA46Z0W1</accession>
<keyword evidence="1" id="KW-0472">Membrane</keyword>
<gene>
    <name evidence="2" type="ORF">M5598_09315</name>
</gene>
<reference evidence="2" key="1">
    <citation type="submission" date="2022-05" db="EMBL/GenBank/DDBJ databases">
        <title>Megaplasmid of Vibrio parahaemolyticus.</title>
        <authorList>
            <person name="Strauch E."/>
            <person name="Borowiak M."/>
        </authorList>
    </citation>
    <scope>NUCLEOTIDE SEQUENCE</scope>
    <source>
        <strain evidence="2">16-VB00198</strain>
    </source>
</reference>
<organism evidence="2 3">
    <name type="scientific">Vibrio parahaemolyticus</name>
    <dbReference type="NCBI Taxonomy" id="670"/>
    <lineage>
        <taxon>Bacteria</taxon>
        <taxon>Pseudomonadati</taxon>
        <taxon>Pseudomonadota</taxon>
        <taxon>Gammaproteobacteria</taxon>
        <taxon>Vibrionales</taxon>
        <taxon>Vibrionaceae</taxon>
        <taxon>Vibrio</taxon>
    </lineage>
</organism>
<keyword evidence="1" id="KW-1133">Transmembrane helix</keyword>
<proteinExistence type="predicted"/>
<sequence>MVKYAAFSLASYLVLVSFSIYVGREFSIPMFQGNNIAALLLPIIVLGSNLKVYKGFSKKKVFMAFIVSGIYCAVSIVVSHVQQAKILGMLEASFVILFPFTLLCALMAAKRI</sequence>
<keyword evidence="1" id="KW-0812">Transmembrane</keyword>
<evidence type="ECO:0000313" key="3">
    <source>
        <dbReference type="Proteomes" id="UP001163036"/>
    </source>
</evidence>
<feature type="transmembrane region" description="Helical" evidence="1">
    <location>
        <begin position="61"/>
        <end position="80"/>
    </location>
</feature>
<feature type="transmembrane region" description="Helical" evidence="1">
    <location>
        <begin position="29"/>
        <end position="49"/>
    </location>
</feature>